<accession>A0A7H8XJV8</accession>
<sequence>MTDTLRSDPEMSGLHQAALRAGHELVSVLAAFLDRESTLWTEVPGATSQTREDEFVARFVAVVGGEGGLVGDSVARRAARRTAEKLLDGCPAAASALRSGREPARIDGEAFCALYRFFFGEFVGQFVSTVIAEGLPMVMPLALPFDPTGLIASAVTRQVIQVLPDPCAEAGGREPRQSLLAETADELVTDMVEHAFGLRETSP</sequence>
<proteinExistence type="predicted"/>
<dbReference type="EMBL" id="CP058322">
    <property type="protein sequence ID" value="QLD24112.1"/>
    <property type="molecule type" value="Genomic_DNA"/>
</dbReference>
<protein>
    <submittedName>
        <fullName evidence="1">Uncharacterized protein</fullName>
    </submittedName>
</protein>
<dbReference type="KEGG" id="mcab:HXZ27_07685"/>
<evidence type="ECO:0000313" key="1">
    <source>
        <dbReference type="EMBL" id="QLD24112.1"/>
    </source>
</evidence>
<dbReference type="Proteomes" id="UP000509335">
    <property type="component" value="Chromosome"/>
</dbReference>
<dbReference type="AlphaFoldDB" id="A0A7H8XJV8"/>
<gene>
    <name evidence="1" type="ORF">HXZ27_07685</name>
</gene>
<organism evidence="1 2">
    <name type="scientific">Micromonospora carbonacea</name>
    <dbReference type="NCBI Taxonomy" id="47853"/>
    <lineage>
        <taxon>Bacteria</taxon>
        <taxon>Bacillati</taxon>
        <taxon>Actinomycetota</taxon>
        <taxon>Actinomycetes</taxon>
        <taxon>Micromonosporales</taxon>
        <taxon>Micromonosporaceae</taxon>
        <taxon>Micromonospora</taxon>
    </lineage>
</organism>
<reference evidence="1 2" key="1">
    <citation type="submission" date="2020-07" db="EMBL/GenBank/DDBJ databases">
        <title>A bifunctional nitrone conjugated secondary metabolite targeting the ribosome.</title>
        <authorList>
            <person name="Limbrick E.M."/>
            <person name="Graf M."/>
            <person name="Derewacz D.K."/>
            <person name="Nguyen F."/>
            <person name="Spraggins J.M."/>
            <person name="Wieland M."/>
            <person name="Ynigez-Gutierrez A.E."/>
            <person name="Reisman B.J."/>
            <person name="Zinshteyn B."/>
            <person name="McCulloch K."/>
            <person name="Iverson T.M."/>
            <person name="Green R."/>
            <person name="Wilson D.N."/>
            <person name="Bachmann B.O."/>
        </authorList>
    </citation>
    <scope>NUCLEOTIDE SEQUENCE [LARGE SCALE GENOMIC DNA]</scope>
    <source>
        <strain evidence="2">aurantiaca</strain>
    </source>
</reference>
<evidence type="ECO:0000313" key="2">
    <source>
        <dbReference type="Proteomes" id="UP000509335"/>
    </source>
</evidence>
<name>A0A7H8XJV8_9ACTN</name>